<sequence length="220" mass="23055">MTQDQLKAVVGQAALAYVPEGAIVGVGTGSTVNCFIDALGTMRDHIRGAVSSSIRSTERLQALGIEVFDAADVDRIPVYIDGADEIDHGGHMIKGGGAALTREKIVADLAERFVCIADASKLVDVMGTFPLPVEVIPMAAAQVARRFNAMPGVQATVRAGVTTDNGNPILDVRGLKITDPLAMETEVNQWPGVVCVGIFARHKAAVCLLGTAEGVKTLTF</sequence>
<comment type="subunit">
    <text evidence="3">Homodimer.</text>
</comment>
<dbReference type="InterPro" id="IPR004788">
    <property type="entry name" value="Ribose5P_isomerase_type_A"/>
</dbReference>
<organism evidence="4 5">
    <name type="scientific">Sphaerotilus mobilis</name>
    <dbReference type="NCBI Taxonomy" id="47994"/>
    <lineage>
        <taxon>Bacteria</taxon>
        <taxon>Pseudomonadati</taxon>
        <taxon>Pseudomonadota</taxon>
        <taxon>Betaproteobacteria</taxon>
        <taxon>Burkholderiales</taxon>
        <taxon>Sphaerotilaceae</taxon>
        <taxon>Sphaerotilus</taxon>
    </lineage>
</organism>
<protein>
    <recommendedName>
        <fullName evidence="3">Ribose-5-phosphate isomerase A</fullName>
        <ecNumber evidence="3">5.3.1.6</ecNumber>
    </recommendedName>
    <alternativeName>
        <fullName evidence="3">Phosphoriboisomerase A</fullName>
        <shortName evidence="3">PRI</shortName>
    </alternativeName>
</protein>
<dbReference type="SUPFAM" id="SSF75445">
    <property type="entry name" value="D-ribose-5-phosphate isomerase (RpiA), lid domain"/>
    <property type="match status" value="1"/>
</dbReference>
<dbReference type="Proteomes" id="UP000293433">
    <property type="component" value="Unassembled WGS sequence"/>
</dbReference>
<evidence type="ECO:0000256" key="2">
    <source>
        <dbReference type="ARBA" id="ARBA00023235"/>
    </source>
</evidence>
<proteinExistence type="inferred from homology"/>
<feature type="binding site" evidence="3">
    <location>
        <begin position="94"/>
        <end position="97"/>
    </location>
    <ligand>
        <name>substrate</name>
    </ligand>
</feature>
<dbReference type="GO" id="GO:0005829">
    <property type="term" value="C:cytosol"/>
    <property type="evidence" value="ECO:0007669"/>
    <property type="project" value="TreeGrafter"/>
</dbReference>
<dbReference type="HAMAP" id="MF_00170">
    <property type="entry name" value="Rib_5P_isom_A"/>
    <property type="match status" value="1"/>
</dbReference>
<dbReference type="EMBL" id="SGWV01000011">
    <property type="protein sequence ID" value="RZS52064.1"/>
    <property type="molecule type" value="Genomic_DNA"/>
</dbReference>
<feature type="binding site" evidence="3">
    <location>
        <begin position="81"/>
        <end position="84"/>
    </location>
    <ligand>
        <name>substrate</name>
    </ligand>
</feature>
<keyword evidence="2 3" id="KW-0413">Isomerase</keyword>
<dbReference type="InterPro" id="IPR020672">
    <property type="entry name" value="Ribose5P_isomerase_typA_subgr"/>
</dbReference>
<accession>A0A4Q7LDD8</accession>
<comment type="function">
    <text evidence="3">Catalyzes the reversible conversion of ribose-5-phosphate to ribulose 5-phosphate.</text>
</comment>
<dbReference type="CDD" id="cd01398">
    <property type="entry name" value="RPI_A"/>
    <property type="match status" value="1"/>
</dbReference>
<reference evidence="4 5" key="1">
    <citation type="submission" date="2019-02" db="EMBL/GenBank/DDBJ databases">
        <title>Genomic Encyclopedia of Type Strains, Phase IV (KMG-IV): sequencing the most valuable type-strain genomes for metagenomic binning, comparative biology and taxonomic classification.</title>
        <authorList>
            <person name="Goeker M."/>
        </authorList>
    </citation>
    <scope>NUCLEOTIDE SEQUENCE [LARGE SCALE GENOMIC DNA]</scope>
    <source>
        <strain evidence="4 5">DSM 10617</strain>
    </source>
</reference>
<gene>
    <name evidence="3" type="primary">rpiA</name>
    <name evidence="4" type="ORF">EV685_3253</name>
</gene>
<dbReference type="PANTHER" id="PTHR11934">
    <property type="entry name" value="RIBOSE-5-PHOSPHATE ISOMERASE"/>
    <property type="match status" value="1"/>
</dbReference>
<comment type="pathway">
    <text evidence="3">Carbohydrate degradation; pentose phosphate pathway; D-ribose 5-phosphate from D-ribulose 5-phosphate (non-oxidative stage): step 1/1.</text>
</comment>
<dbReference type="InterPro" id="IPR037171">
    <property type="entry name" value="NagB/RpiA_transferase-like"/>
</dbReference>
<dbReference type="NCBIfam" id="TIGR00021">
    <property type="entry name" value="rpiA"/>
    <property type="match status" value="1"/>
</dbReference>
<comment type="catalytic activity">
    <reaction evidence="1 3">
        <text>aldehydo-D-ribose 5-phosphate = D-ribulose 5-phosphate</text>
        <dbReference type="Rhea" id="RHEA:14657"/>
        <dbReference type="ChEBI" id="CHEBI:58121"/>
        <dbReference type="ChEBI" id="CHEBI:58273"/>
        <dbReference type="EC" id="5.3.1.6"/>
    </reaction>
</comment>
<dbReference type="UniPathway" id="UPA00115">
    <property type="reaction ID" value="UER00412"/>
</dbReference>
<dbReference type="GO" id="GO:0009052">
    <property type="term" value="P:pentose-phosphate shunt, non-oxidative branch"/>
    <property type="evidence" value="ECO:0007669"/>
    <property type="project" value="UniProtKB-UniRule"/>
</dbReference>
<dbReference type="Gene3D" id="3.40.50.1360">
    <property type="match status" value="1"/>
</dbReference>
<dbReference type="NCBIfam" id="NF001924">
    <property type="entry name" value="PRK00702.1"/>
    <property type="match status" value="1"/>
</dbReference>
<evidence type="ECO:0000313" key="4">
    <source>
        <dbReference type="EMBL" id="RZS52064.1"/>
    </source>
</evidence>
<dbReference type="GO" id="GO:0004751">
    <property type="term" value="F:ribose-5-phosphate isomerase activity"/>
    <property type="evidence" value="ECO:0007669"/>
    <property type="project" value="UniProtKB-UniRule"/>
</dbReference>
<feature type="binding site" evidence="3">
    <location>
        <begin position="28"/>
        <end position="31"/>
    </location>
    <ligand>
        <name>substrate</name>
    </ligand>
</feature>
<dbReference type="GO" id="GO:0006014">
    <property type="term" value="P:D-ribose metabolic process"/>
    <property type="evidence" value="ECO:0007669"/>
    <property type="project" value="TreeGrafter"/>
</dbReference>
<dbReference type="Gene3D" id="3.30.70.260">
    <property type="match status" value="1"/>
</dbReference>
<evidence type="ECO:0000256" key="1">
    <source>
        <dbReference type="ARBA" id="ARBA00001713"/>
    </source>
</evidence>
<dbReference type="EC" id="5.3.1.6" evidence="3"/>
<comment type="similarity">
    <text evidence="3">Belongs to the ribose 5-phosphate isomerase family.</text>
</comment>
<feature type="binding site" evidence="3">
    <location>
        <position position="121"/>
    </location>
    <ligand>
        <name>substrate</name>
    </ligand>
</feature>
<dbReference type="RefSeq" id="WP_207224864.1">
    <property type="nucleotide sequence ID" value="NZ_SGWV01000011.1"/>
</dbReference>
<dbReference type="FunFam" id="3.40.50.1360:FF:000001">
    <property type="entry name" value="Ribose-5-phosphate isomerase A"/>
    <property type="match status" value="1"/>
</dbReference>
<dbReference type="SUPFAM" id="SSF100950">
    <property type="entry name" value="NagB/RpiA/CoA transferase-like"/>
    <property type="match status" value="1"/>
</dbReference>
<evidence type="ECO:0000256" key="3">
    <source>
        <dbReference type="HAMAP-Rule" id="MF_00170"/>
    </source>
</evidence>
<evidence type="ECO:0000313" key="5">
    <source>
        <dbReference type="Proteomes" id="UP000293433"/>
    </source>
</evidence>
<feature type="active site" description="Proton acceptor" evidence="3">
    <location>
        <position position="103"/>
    </location>
</feature>
<dbReference type="PANTHER" id="PTHR11934:SF0">
    <property type="entry name" value="RIBOSE-5-PHOSPHATE ISOMERASE"/>
    <property type="match status" value="1"/>
</dbReference>
<comment type="caution">
    <text evidence="4">The sequence shown here is derived from an EMBL/GenBank/DDBJ whole genome shotgun (WGS) entry which is preliminary data.</text>
</comment>
<dbReference type="Pfam" id="PF06026">
    <property type="entry name" value="Rib_5-P_isom_A"/>
    <property type="match status" value="1"/>
</dbReference>
<keyword evidence="5" id="KW-1185">Reference proteome</keyword>
<name>A0A4Q7LDD8_9BURK</name>
<dbReference type="AlphaFoldDB" id="A0A4Q7LDD8"/>